<protein>
    <submittedName>
        <fullName evidence="2">Uncharacterized protein</fullName>
    </submittedName>
</protein>
<dbReference type="RefSeq" id="WP_135645258.1">
    <property type="nucleotide sequence ID" value="NZ_RQGH01000039.1"/>
</dbReference>
<sequence length="67" mass="7801">MKYWLSLLLFFTSRLFAIPYETKLTRATNTKKKCFLRPNQHGMEDIGLYHCIPNTISSQEAKAYGTI</sequence>
<organism evidence="2 3">
    <name type="scientific">Leptospira jelokensis</name>
    <dbReference type="NCBI Taxonomy" id="2484931"/>
    <lineage>
        <taxon>Bacteria</taxon>
        <taxon>Pseudomonadati</taxon>
        <taxon>Spirochaetota</taxon>
        <taxon>Spirochaetia</taxon>
        <taxon>Leptospirales</taxon>
        <taxon>Leptospiraceae</taxon>
        <taxon>Leptospira</taxon>
    </lineage>
</organism>
<name>A0A4Z0ZN95_9LEPT</name>
<gene>
    <name evidence="2" type="ORF">EHQ62_17595</name>
</gene>
<evidence type="ECO:0000256" key="1">
    <source>
        <dbReference type="SAM" id="SignalP"/>
    </source>
</evidence>
<keyword evidence="3" id="KW-1185">Reference proteome</keyword>
<dbReference type="EMBL" id="RQGH01000039">
    <property type="protein sequence ID" value="TGL57768.1"/>
    <property type="molecule type" value="Genomic_DNA"/>
</dbReference>
<evidence type="ECO:0000313" key="2">
    <source>
        <dbReference type="EMBL" id="TGL57768.1"/>
    </source>
</evidence>
<keyword evidence="1" id="KW-0732">Signal</keyword>
<dbReference type="Proteomes" id="UP000297567">
    <property type="component" value="Unassembled WGS sequence"/>
</dbReference>
<dbReference type="AlphaFoldDB" id="A0A4Z0ZN95"/>
<feature type="chain" id="PRO_5021501864" evidence="1">
    <location>
        <begin position="18"/>
        <end position="67"/>
    </location>
</feature>
<evidence type="ECO:0000313" key="3">
    <source>
        <dbReference type="Proteomes" id="UP000297567"/>
    </source>
</evidence>
<accession>A0A4Z0ZN95</accession>
<feature type="signal peptide" evidence="1">
    <location>
        <begin position="1"/>
        <end position="17"/>
    </location>
</feature>
<proteinExistence type="predicted"/>
<comment type="caution">
    <text evidence="2">The sequence shown here is derived from an EMBL/GenBank/DDBJ whole genome shotgun (WGS) entry which is preliminary data.</text>
</comment>
<reference evidence="2" key="1">
    <citation type="journal article" date="2019" name="PLoS Negl. Trop. Dis.">
        <title>Revisiting the worldwide diversity of Leptospira species in the environment.</title>
        <authorList>
            <person name="Vincent A.T."/>
            <person name="Schiettekatte O."/>
            <person name="Bourhy P."/>
            <person name="Veyrier F.J."/>
            <person name="Picardeau M."/>
        </authorList>
    </citation>
    <scope>NUCLEOTIDE SEQUENCE [LARGE SCALE GENOMIC DNA]</scope>
    <source>
        <strain evidence="2">201702451</strain>
    </source>
</reference>